<dbReference type="Gramene" id="Psat02G0521100-T1">
    <property type="protein sequence ID" value="KAI5439746.1"/>
    <property type="gene ID" value="KIW84_025211"/>
</dbReference>
<reference evidence="2 3" key="1">
    <citation type="journal article" date="2022" name="Nat. Genet.">
        <title>Improved pea reference genome and pan-genome highlight genomic features and evolutionary characteristics.</title>
        <authorList>
            <person name="Yang T."/>
            <person name="Liu R."/>
            <person name="Luo Y."/>
            <person name="Hu S."/>
            <person name="Wang D."/>
            <person name="Wang C."/>
            <person name="Pandey M.K."/>
            <person name="Ge S."/>
            <person name="Xu Q."/>
            <person name="Li N."/>
            <person name="Li G."/>
            <person name="Huang Y."/>
            <person name="Saxena R.K."/>
            <person name="Ji Y."/>
            <person name="Li M."/>
            <person name="Yan X."/>
            <person name="He Y."/>
            <person name="Liu Y."/>
            <person name="Wang X."/>
            <person name="Xiang C."/>
            <person name="Varshney R.K."/>
            <person name="Ding H."/>
            <person name="Gao S."/>
            <person name="Zong X."/>
        </authorList>
    </citation>
    <scope>NUCLEOTIDE SEQUENCE [LARGE SCALE GENOMIC DNA]</scope>
    <source>
        <strain evidence="2 3">cv. Zhongwan 6</strain>
    </source>
</reference>
<protein>
    <submittedName>
        <fullName evidence="2">Uncharacterized protein</fullName>
    </submittedName>
</protein>
<evidence type="ECO:0000313" key="2">
    <source>
        <dbReference type="EMBL" id="KAI5439746.1"/>
    </source>
</evidence>
<keyword evidence="1" id="KW-1133">Transmembrane helix</keyword>
<feature type="transmembrane region" description="Helical" evidence="1">
    <location>
        <begin position="101"/>
        <end position="119"/>
    </location>
</feature>
<evidence type="ECO:0000313" key="3">
    <source>
        <dbReference type="Proteomes" id="UP001058974"/>
    </source>
</evidence>
<keyword evidence="1" id="KW-0472">Membrane</keyword>
<evidence type="ECO:0000256" key="1">
    <source>
        <dbReference type="SAM" id="Phobius"/>
    </source>
</evidence>
<dbReference type="EMBL" id="JAMSHJ010000002">
    <property type="protein sequence ID" value="KAI5439746.1"/>
    <property type="molecule type" value="Genomic_DNA"/>
</dbReference>
<dbReference type="AlphaFoldDB" id="A0A9D5BDF1"/>
<comment type="caution">
    <text evidence="2">The sequence shown here is derived from an EMBL/GenBank/DDBJ whole genome shotgun (WGS) entry which is preliminary data.</text>
</comment>
<name>A0A9D5BDF1_PEA</name>
<feature type="transmembrane region" description="Helical" evidence="1">
    <location>
        <begin position="125"/>
        <end position="145"/>
    </location>
</feature>
<dbReference type="Proteomes" id="UP001058974">
    <property type="component" value="Chromosome 2"/>
</dbReference>
<proteinExistence type="predicted"/>
<gene>
    <name evidence="2" type="ORF">KIW84_025211</name>
</gene>
<organism evidence="2 3">
    <name type="scientific">Pisum sativum</name>
    <name type="common">Garden pea</name>
    <name type="synonym">Lathyrus oleraceus</name>
    <dbReference type="NCBI Taxonomy" id="3888"/>
    <lineage>
        <taxon>Eukaryota</taxon>
        <taxon>Viridiplantae</taxon>
        <taxon>Streptophyta</taxon>
        <taxon>Embryophyta</taxon>
        <taxon>Tracheophyta</taxon>
        <taxon>Spermatophyta</taxon>
        <taxon>Magnoliopsida</taxon>
        <taxon>eudicotyledons</taxon>
        <taxon>Gunneridae</taxon>
        <taxon>Pentapetalae</taxon>
        <taxon>rosids</taxon>
        <taxon>fabids</taxon>
        <taxon>Fabales</taxon>
        <taxon>Fabaceae</taxon>
        <taxon>Papilionoideae</taxon>
        <taxon>50 kb inversion clade</taxon>
        <taxon>NPAAA clade</taxon>
        <taxon>Hologalegina</taxon>
        <taxon>IRL clade</taxon>
        <taxon>Fabeae</taxon>
        <taxon>Lathyrus</taxon>
    </lineage>
</organism>
<sequence length="168" mass="18514">MPYGEVLPYLIKRGLIVPKEMNPVIPPYPPGFDTNARCDFHDGAYEHSTKDCKVLKSKPYCSRSICEMVCDSDVVCIICSAGLLQLFHLGTECRLMNVDGCYVLLCCKCTFIGMVVLVMQHVGCLGVFHAIPAGFAISAVLIRLLRIADRHQHTTSGQCCSAACWLPE</sequence>
<keyword evidence="3" id="KW-1185">Reference proteome</keyword>
<keyword evidence="1" id="KW-0812">Transmembrane</keyword>
<accession>A0A9D5BDF1</accession>